<evidence type="ECO:0000256" key="4">
    <source>
        <dbReference type="ARBA" id="ARBA00022448"/>
    </source>
</evidence>
<feature type="transmembrane region" description="Helical" evidence="12">
    <location>
        <begin position="171"/>
        <end position="194"/>
    </location>
</feature>
<dbReference type="PRINTS" id="PR00812">
    <property type="entry name" value="BCTERIALGSPF"/>
</dbReference>
<comment type="caution">
    <text evidence="14">The sequence shown here is derived from an EMBL/GenBank/DDBJ whole genome shotgun (WGS) entry which is preliminary data.</text>
</comment>
<keyword evidence="5" id="KW-1003">Cell membrane</keyword>
<feature type="transmembrane region" description="Helical" evidence="12">
    <location>
        <begin position="214"/>
        <end position="240"/>
    </location>
</feature>
<name>A0A2H0LR87_9BACT</name>
<dbReference type="AlphaFoldDB" id="A0A2H0LR87"/>
<dbReference type="Pfam" id="PF00482">
    <property type="entry name" value="T2SSF"/>
    <property type="match status" value="2"/>
</dbReference>
<keyword evidence="6" id="KW-0997">Cell inner membrane</keyword>
<sequence length="406" mass="46368">MKLYKYRAKKGIAEVVEGTLGGETRDEIIDKLNVMGLLPIDIEEEKKRIQPIKARDVKVFFRKIKTRDISVFYRQLAKLVKSGIPILKSLSIIHDQTNHVYLKGVTKQLIESVKDGNSLSTAMAEHPKAFTSFDIAMLQTGENIGKIEESLKRLIQYHQEKENIQSKVRTALAYPVFVCCMGIFTIFIMLTFVIPKFSTFFANMGQKLPTATRILMGVSQWCQFGWFWILLLALGIFLLIQRMKQYPREKRILDKIIFFIPQVKMLIIKSEVATISRALALQIENGVLLINALKTACPVIGNLLLREEFERCLNTIQEGGSFSEGLNQTKYVPSFFKQLIKVGEETGNLDETLKEIADWYEQDVFDYIRIFTNLLEPILILIVGFILGLIIIAVLLPVFSFDTLVT</sequence>
<evidence type="ECO:0000256" key="10">
    <source>
        <dbReference type="ARBA" id="ARBA00030750"/>
    </source>
</evidence>
<dbReference type="InterPro" id="IPR018076">
    <property type="entry name" value="T2SS_GspF_dom"/>
</dbReference>
<evidence type="ECO:0000256" key="3">
    <source>
        <dbReference type="ARBA" id="ARBA00005745"/>
    </source>
</evidence>
<evidence type="ECO:0000256" key="5">
    <source>
        <dbReference type="ARBA" id="ARBA00022475"/>
    </source>
</evidence>
<dbReference type="GO" id="GO:0009306">
    <property type="term" value="P:protein secretion"/>
    <property type="evidence" value="ECO:0007669"/>
    <property type="project" value="InterPro"/>
</dbReference>
<dbReference type="FunFam" id="1.20.81.30:FF:000001">
    <property type="entry name" value="Type II secretion system protein F"/>
    <property type="match status" value="1"/>
</dbReference>
<proteinExistence type="inferred from homology"/>
<evidence type="ECO:0000256" key="2">
    <source>
        <dbReference type="ARBA" id="ARBA00004429"/>
    </source>
</evidence>
<evidence type="ECO:0000256" key="12">
    <source>
        <dbReference type="SAM" id="Phobius"/>
    </source>
</evidence>
<dbReference type="Proteomes" id="UP000230859">
    <property type="component" value="Unassembled WGS sequence"/>
</dbReference>
<evidence type="ECO:0000256" key="8">
    <source>
        <dbReference type="ARBA" id="ARBA00022989"/>
    </source>
</evidence>
<dbReference type="PANTHER" id="PTHR30012:SF0">
    <property type="entry name" value="TYPE II SECRETION SYSTEM PROTEIN F-RELATED"/>
    <property type="match status" value="1"/>
</dbReference>
<organism evidence="14 15">
    <name type="scientific">Candidatus Abzuiibacterium crystallinum</name>
    <dbReference type="NCBI Taxonomy" id="1974748"/>
    <lineage>
        <taxon>Bacteria</taxon>
        <taxon>Pseudomonadati</taxon>
        <taxon>Candidatus Omnitrophota</taxon>
        <taxon>Candidatus Abzuiibacterium</taxon>
    </lineage>
</organism>
<dbReference type="PROSITE" id="PS00874">
    <property type="entry name" value="T2SP_F"/>
    <property type="match status" value="1"/>
</dbReference>
<gene>
    <name evidence="14" type="ORF">COV74_03325</name>
</gene>
<dbReference type="Gene3D" id="1.20.81.30">
    <property type="entry name" value="Type II secretion system (T2SS), domain F"/>
    <property type="match status" value="2"/>
</dbReference>
<dbReference type="EMBL" id="PCVY01000028">
    <property type="protein sequence ID" value="PIQ86876.1"/>
    <property type="molecule type" value="Genomic_DNA"/>
</dbReference>
<dbReference type="PANTHER" id="PTHR30012">
    <property type="entry name" value="GENERAL SECRETION PATHWAY PROTEIN"/>
    <property type="match status" value="1"/>
</dbReference>
<reference evidence="14 15" key="1">
    <citation type="submission" date="2017-09" db="EMBL/GenBank/DDBJ databases">
        <title>Depth-based differentiation of microbial function through sediment-hosted aquifers and enrichment of novel symbionts in the deep terrestrial subsurface.</title>
        <authorList>
            <person name="Probst A.J."/>
            <person name="Ladd B."/>
            <person name="Jarett J.K."/>
            <person name="Geller-Mcgrath D.E."/>
            <person name="Sieber C.M."/>
            <person name="Emerson J.B."/>
            <person name="Anantharaman K."/>
            <person name="Thomas B.C."/>
            <person name="Malmstrom R."/>
            <person name="Stieglmeier M."/>
            <person name="Klingl A."/>
            <person name="Woyke T."/>
            <person name="Ryan C.M."/>
            <person name="Banfield J.F."/>
        </authorList>
    </citation>
    <scope>NUCLEOTIDE SEQUENCE [LARGE SCALE GENOMIC DNA]</scope>
    <source>
        <strain evidence="14">CG11_big_fil_rev_8_21_14_0_20_45_26</strain>
    </source>
</reference>
<evidence type="ECO:0000313" key="14">
    <source>
        <dbReference type="EMBL" id="PIQ86876.1"/>
    </source>
</evidence>
<dbReference type="InterPro" id="IPR001992">
    <property type="entry name" value="T2SS_GspF/T4SS_PilC_CS"/>
</dbReference>
<evidence type="ECO:0000256" key="7">
    <source>
        <dbReference type="ARBA" id="ARBA00022692"/>
    </source>
</evidence>
<keyword evidence="4 11" id="KW-0813">Transport</keyword>
<comment type="similarity">
    <text evidence="3 11">Belongs to the GSP F family.</text>
</comment>
<evidence type="ECO:0000313" key="15">
    <source>
        <dbReference type="Proteomes" id="UP000230859"/>
    </source>
</evidence>
<accession>A0A2H0LR87</accession>
<evidence type="ECO:0000256" key="9">
    <source>
        <dbReference type="ARBA" id="ARBA00023136"/>
    </source>
</evidence>
<dbReference type="GO" id="GO:0005886">
    <property type="term" value="C:plasma membrane"/>
    <property type="evidence" value="ECO:0007669"/>
    <property type="project" value="UniProtKB-SubCell"/>
</dbReference>
<protein>
    <recommendedName>
        <fullName evidence="10">General secretion pathway protein F</fullName>
    </recommendedName>
</protein>
<evidence type="ECO:0000256" key="6">
    <source>
        <dbReference type="ARBA" id="ARBA00022519"/>
    </source>
</evidence>
<evidence type="ECO:0000256" key="11">
    <source>
        <dbReference type="RuleBase" id="RU003923"/>
    </source>
</evidence>
<feature type="domain" description="Type II secretion system protein GspF" evidence="13">
    <location>
        <begin position="276"/>
        <end position="397"/>
    </location>
</feature>
<dbReference type="InterPro" id="IPR003004">
    <property type="entry name" value="GspF/PilC"/>
</dbReference>
<feature type="transmembrane region" description="Helical" evidence="12">
    <location>
        <begin position="378"/>
        <end position="399"/>
    </location>
</feature>
<keyword evidence="7 11" id="KW-0812">Transmembrane</keyword>
<comment type="function">
    <text evidence="1">Component of the type II secretion system inner membrane complex required for the energy-dependent secretion of extracellular factors such as proteases and toxins from the periplasm.</text>
</comment>
<evidence type="ECO:0000256" key="1">
    <source>
        <dbReference type="ARBA" id="ARBA00002684"/>
    </source>
</evidence>
<keyword evidence="8 12" id="KW-1133">Transmembrane helix</keyword>
<evidence type="ECO:0000259" key="13">
    <source>
        <dbReference type="Pfam" id="PF00482"/>
    </source>
</evidence>
<feature type="domain" description="Type II secretion system protein GspF" evidence="13">
    <location>
        <begin position="72"/>
        <end position="195"/>
    </location>
</feature>
<comment type="subcellular location">
    <subcellularLocation>
        <location evidence="2">Cell inner membrane</location>
        <topology evidence="2">Multi-pass membrane protein</topology>
    </subcellularLocation>
    <subcellularLocation>
        <location evidence="11">Cell membrane</location>
        <topology evidence="11">Multi-pass membrane protein</topology>
    </subcellularLocation>
</comment>
<keyword evidence="9 12" id="KW-0472">Membrane</keyword>
<dbReference type="InterPro" id="IPR042094">
    <property type="entry name" value="T2SS_GspF_sf"/>
</dbReference>